<comment type="caution">
    <text evidence="9">The sequence shown here is derived from an EMBL/GenBank/DDBJ whole genome shotgun (WGS) entry which is preliminary data.</text>
</comment>
<sequence>MSFQVKSGYTPFTLESVVHFLVHHNFIDPSSPLLVKEIGDGNLNYVFHVQNKATEESWIVKQALPYAKVVGESWPLTLDRSRIESEALIQAHSLVPEFSPVVYLHDSEKAATVMEDLSSHTILRKGLIEGRVYPELARNVGTYLAHTLFFTSDYGLGSAKKKELAKRFSNPDLCGITESLVFSDPFYNAESNSFTEELRPDVEILWEDQDFLTEVASLKHSFLTKGEALIHGDLHTGSLFVTEGSTKVIDPEFAFYGPAGFDVGAFIANITLSILSQEAHRTDEEKDGYLAYLFGVITEVWTVFDSTFRSLWDTYLSEDNRYSRGYLNTHLQSIFVDSIGFAGCKIIRRTIGLAHVEEIETISDPEVKLAVERRALTLGKKLILNRKNIDSIKDYIDTIKEVI</sequence>
<comment type="pathway">
    <text evidence="7">Amino-acid biosynthesis; L-methionine biosynthesis via salvage pathway; S-methyl-5-thio-alpha-D-ribose 1-phosphate from S-methyl-5'-thioadenosine (hydrolase route): step 2/2.</text>
</comment>
<organism evidence="9 10">
    <name type="scientific">Guptibacillus hwajinpoensis</name>
    <dbReference type="NCBI Taxonomy" id="208199"/>
    <lineage>
        <taxon>Bacteria</taxon>
        <taxon>Bacillati</taxon>
        <taxon>Bacillota</taxon>
        <taxon>Bacilli</taxon>
        <taxon>Bacillales</taxon>
        <taxon>Guptibacillaceae</taxon>
        <taxon>Guptibacillus</taxon>
    </lineage>
</organism>
<dbReference type="InterPro" id="IPR002575">
    <property type="entry name" value="Aminoglycoside_PTrfase"/>
</dbReference>
<dbReference type="PANTHER" id="PTHR34273:SF2">
    <property type="entry name" value="METHYLTHIORIBOSE KINASE"/>
    <property type="match status" value="1"/>
</dbReference>
<dbReference type="Gene3D" id="3.30.200.20">
    <property type="entry name" value="Phosphorylase Kinase, domain 1"/>
    <property type="match status" value="1"/>
</dbReference>
<dbReference type="Pfam" id="PF01636">
    <property type="entry name" value="APH"/>
    <property type="match status" value="1"/>
</dbReference>
<keyword evidence="7" id="KW-0028">Amino-acid biosynthesis</keyword>
<dbReference type="NCBIfam" id="TIGR01767">
    <property type="entry name" value="MTRK"/>
    <property type="match status" value="1"/>
</dbReference>
<feature type="binding site" evidence="7">
    <location>
        <position position="348"/>
    </location>
    <ligand>
        <name>substrate</name>
    </ligand>
</feature>
<comment type="catalytic activity">
    <reaction evidence="7">
        <text>5-(methylsulfanyl)-D-ribose + ATP = 5-(methylsulfanyl)-alpha-D-ribose 1-phosphate + ADP + H(+)</text>
        <dbReference type="Rhea" id="RHEA:22312"/>
        <dbReference type="ChEBI" id="CHEBI:15378"/>
        <dbReference type="ChEBI" id="CHEBI:30616"/>
        <dbReference type="ChEBI" id="CHEBI:58533"/>
        <dbReference type="ChEBI" id="CHEBI:78440"/>
        <dbReference type="ChEBI" id="CHEBI:456216"/>
        <dbReference type="EC" id="2.7.1.100"/>
    </reaction>
</comment>
<dbReference type="GO" id="GO:0046522">
    <property type="term" value="F:S-methyl-5-thioribose kinase activity"/>
    <property type="evidence" value="ECO:0007669"/>
    <property type="project" value="UniProtKB-UniRule"/>
</dbReference>
<evidence type="ECO:0000256" key="2">
    <source>
        <dbReference type="ARBA" id="ARBA00011738"/>
    </source>
</evidence>
<keyword evidence="3 7" id="KW-0808">Transferase</keyword>
<feature type="binding site" evidence="7">
    <location>
        <begin position="250"/>
        <end position="252"/>
    </location>
    <ligand>
        <name>ATP</name>
        <dbReference type="ChEBI" id="CHEBI:30616"/>
    </ligand>
</feature>
<comment type="function">
    <text evidence="7">Catalyzes the phosphorylation of methylthioribose into methylthioribose-1-phosphate.</text>
</comment>
<dbReference type="Proteomes" id="UP000447833">
    <property type="component" value="Unassembled WGS sequence"/>
</dbReference>
<dbReference type="InterPro" id="IPR009212">
    <property type="entry name" value="Methylthioribose_kinase"/>
</dbReference>
<evidence type="ECO:0000313" key="10">
    <source>
        <dbReference type="Proteomes" id="UP000447833"/>
    </source>
</evidence>
<feature type="binding site" evidence="7">
    <location>
        <begin position="115"/>
        <end position="117"/>
    </location>
    <ligand>
        <name>ATP</name>
        <dbReference type="ChEBI" id="CHEBI:30616"/>
    </ligand>
</feature>
<evidence type="ECO:0000256" key="7">
    <source>
        <dbReference type="HAMAP-Rule" id="MF_01683"/>
    </source>
</evidence>
<dbReference type="Gene3D" id="3.90.1200.10">
    <property type="match status" value="1"/>
</dbReference>
<protein>
    <recommendedName>
        <fullName evidence="7">Methylthioribose kinase</fullName>
        <shortName evidence="7">MTR kinase</shortName>
        <ecNumber evidence="7">2.7.1.100</ecNumber>
    </recommendedName>
</protein>
<dbReference type="PANTHER" id="PTHR34273">
    <property type="entry name" value="METHYLTHIORIBOSE KINASE"/>
    <property type="match status" value="1"/>
</dbReference>
<feature type="domain" description="Aminoglycoside phosphotransferase" evidence="8">
    <location>
        <begin position="35"/>
        <end position="270"/>
    </location>
</feature>
<gene>
    <name evidence="7" type="primary">mtnK</name>
    <name evidence="9" type="ORF">GLW07_19985</name>
</gene>
<evidence type="ECO:0000259" key="8">
    <source>
        <dbReference type="Pfam" id="PF01636"/>
    </source>
</evidence>
<feature type="binding site" evidence="7">
    <location>
        <position position="233"/>
    </location>
    <ligand>
        <name>substrate</name>
    </ligand>
</feature>
<keyword evidence="5 7" id="KW-0418">Kinase</keyword>
<dbReference type="EC" id="2.7.1.100" evidence="7"/>
<dbReference type="HAMAP" id="MF_01683">
    <property type="entry name" value="Salvage_MtnK"/>
    <property type="match status" value="1"/>
</dbReference>
<evidence type="ECO:0000256" key="3">
    <source>
        <dbReference type="ARBA" id="ARBA00022679"/>
    </source>
</evidence>
<keyword evidence="6 7" id="KW-0067">ATP-binding</keyword>
<reference evidence="9 10" key="1">
    <citation type="submission" date="2019-11" db="EMBL/GenBank/DDBJ databases">
        <title>Genome sequences of 17 halophilic strains isolated from different environments.</title>
        <authorList>
            <person name="Furrow R.E."/>
        </authorList>
    </citation>
    <scope>NUCLEOTIDE SEQUENCE [LARGE SCALE GENOMIC DNA]</scope>
    <source>
        <strain evidence="9 10">22506_14_FS</strain>
    </source>
</reference>
<dbReference type="InterPro" id="IPR011009">
    <property type="entry name" value="Kinase-like_dom_sf"/>
</dbReference>
<name>A0A845F4I2_9BACL</name>
<evidence type="ECO:0000256" key="4">
    <source>
        <dbReference type="ARBA" id="ARBA00022741"/>
    </source>
</evidence>
<feature type="binding site" evidence="7">
    <location>
        <position position="44"/>
    </location>
    <ligand>
        <name>ATP</name>
        <dbReference type="ChEBI" id="CHEBI:30616"/>
    </ligand>
</feature>
<proteinExistence type="inferred from homology"/>
<accession>A0A845F4I2</accession>
<dbReference type="SUPFAM" id="SSF56112">
    <property type="entry name" value="Protein kinase-like (PK-like)"/>
    <property type="match status" value="1"/>
</dbReference>
<dbReference type="EMBL" id="WMEY01000008">
    <property type="protein sequence ID" value="MYL65644.1"/>
    <property type="molecule type" value="Genomic_DNA"/>
</dbReference>
<dbReference type="RefSeq" id="WP_160921161.1">
    <property type="nucleotide sequence ID" value="NZ_WMEY01000008.1"/>
</dbReference>
<feature type="binding site" evidence="7">
    <location>
        <position position="61"/>
    </location>
    <ligand>
        <name>ATP</name>
        <dbReference type="ChEBI" id="CHEBI:30616"/>
    </ligand>
</feature>
<evidence type="ECO:0000256" key="1">
    <source>
        <dbReference type="ARBA" id="ARBA00010165"/>
    </source>
</evidence>
<evidence type="ECO:0000256" key="6">
    <source>
        <dbReference type="ARBA" id="ARBA00022840"/>
    </source>
</evidence>
<comment type="subunit">
    <text evidence="2 7">Homodimer.</text>
</comment>
<dbReference type="GO" id="GO:0005524">
    <property type="term" value="F:ATP binding"/>
    <property type="evidence" value="ECO:0007669"/>
    <property type="project" value="UniProtKB-UniRule"/>
</dbReference>
<evidence type="ECO:0000313" key="9">
    <source>
        <dbReference type="EMBL" id="MYL65644.1"/>
    </source>
</evidence>
<dbReference type="PIRSF" id="PIRSF031134">
    <property type="entry name" value="MTRK"/>
    <property type="match status" value="1"/>
</dbReference>
<dbReference type="AlphaFoldDB" id="A0A845F4I2"/>
<keyword evidence="4 7" id="KW-0547">Nucleotide-binding</keyword>
<dbReference type="GO" id="GO:0019509">
    <property type="term" value="P:L-methionine salvage from methylthioadenosine"/>
    <property type="evidence" value="ECO:0007669"/>
    <property type="project" value="UniProtKB-UniRule"/>
</dbReference>
<comment type="similarity">
    <text evidence="1 7">Belongs to the methylthioribose kinase family.</text>
</comment>
<evidence type="ECO:0000256" key="5">
    <source>
        <dbReference type="ARBA" id="ARBA00022777"/>
    </source>
</evidence>
<dbReference type="UniPathway" id="UPA00904">
    <property type="reaction ID" value="UER00872"/>
</dbReference>
<keyword evidence="7" id="KW-0486">Methionine biosynthesis</keyword>